<keyword evidence="3" id="KW-1185">Reference proteome</keyword>
<reference evidence="2 3" key="1">
    <citation type="submission" date="2024-08" db="EMBL/GenBank/DDBJ databases">
        <title>Pantoea ronii - a newly identified human opportunistic pathogen.</title>
        <authorList>
            <person name="Keidar-Friedman D."/>
            <person name="Sorek N."/>
            <person name="Leshin-Carmel D."/>
            <person name="Tsur A."/>
            <person name="Amsalem M."/>
            <person name="Tolkach D."/>
            <person name="Brosh-Nissimov T."/>
        </authorList>
    </citation>
    <scope>NUCLEOTIDE SEQUENCE [LARGE SCALE GENOMIC DNA]</scope>
    <source>
        <strain evidence="2 3">AA23256</strain>
    </source>
</reference>
<name>A0ABW7PZG9_9GAMM</name>
<dbReference type="Proteomes" id="UP001611251">
    <property type="component" value="Unassembled WGS sequence"/>
</dbReference>
<organism evidence="2 3">
    <name type="scientific">Pantoea osteomyelitidis</name>
    <dbReference type="NCBI Taxonomy" id="3230026"/>
    <lineage>
        <taxon>Bacteria</taxon>
        <taxon>Pseudomonadati</taxon>
        <taxon>Pseudomonadota</taxon>
        <taxon>Gammaproteobacteria</taxon>
        <taxon>Enterobacterales</taxon>
        <taxon>Erwiniaceae</taxon>
        <taxon>Pantoea</taxon>
    </lineage>
</organism>
<sequence>MHQLSKPAGDMGNASTLAAKTDMETTLTSATGKVYGKRIKYLCGKNVGNASTS</sequence>
<protein>
    <submittedName>
        <fullName evidence="2">Uncharacterized protein</fullName>
    </submittedName>
</protein>
<evidence type="ECO:0000313" key="3">
    <source>
        <dbReference type="Proteomes" id="UP001611251"/>
    </source>
</evidence>
<evidence type="ECO:0000313" key="2">
    <source>
        <dbReference type="EMBL" id="MFH8135716.1"/>
    </source>
</evidence>
<comment type="caution">
    <text evidence="2">The sequence shown here is derived from an EMBL/GenBank/DDBJ whole genome shotgun (WGS) entry which is preliminary data.</text>
</comment>
<gene>
    <name evidence="2" type="ORF">ABU178_16285</name>
</gene>
<proteinExistence type="predicted"/>
<dbReference type="RefSeq" id="WP_397216778.1">
    <property type="nucleotide sequence ID" value="NZ_JBGFSN010000006.1"/>
</dbReference>
<accession>A0ABW7PZG9</accession>
<dbReference type="EMBL" id="JBGFSN010000006">
    <property type="protein sequence ID" value="MFH8135716.1"/>
    <property type="molecule type" value="Genomic_DNA"/>
</dbReference>
<evidence type="ECO:0000256" key="1">
    <source>
        <dbReference type="SAM" id="MobiDB-lite"/>
    </source>
</evidence>
<feature type="compositionally biased region" description="Polar residues" evidence="1">
    <location>
        <begin position="13"/>
        <end position="22"/>
    </location>
</feature>
<feature type="region of interest" description="Disordered" evidence="1">
    <location>
        <begin position="1"/>
        <end position="22"/>
    </location>
</feature>